<dbReference type="CDD" id="cd13433">
    <property type="entry name" value="Na_channel_gate"/>
    <property type="match status" value="1"/>
</dbReference>
<evidence type="ECO:0000256" key="3">
    <source>
        <dbReference type="ARBA" id="ARBA00022692"/>
    </source>
</evidence>
<sequence>MDDLSELAEESMEPEECFPELCMRHCQCCEIDTSRGLGQAWWRLRKTCYQIVEHSWFETFIIFMILLSSGALAFEDIYIEKRKVVKVVLEYADKVFSYIFVLEMFLKWIAYGFKKYFTNYWCWLDFLIVDVVVNALIGAIPSIMNVLLVCLIFWLIFSIMGVNLFAGKFGKCVNRTGFIHSVSVVNNKSECLSMNDTQFYWTKVKVNFDNVGLGYLSLLQVVEEQPIREINLYMYLYFVIFIIFGSFFTLNLFIGVIIDNFNQQKRKMSIGNTDVRPGSLGGQDIFMTEEQKKYYNAMKKLGSKKPQKPIPRPANILQAFFFDLVSKQAFDIMIMMLIIVNMVTMMVETDEQSERKESILNKINLVFIVIFTTECLIKIFALRCYFFTVAWNIFDFVVIILSIVGIVLADIIEKYFVSPTLFRVIRLARIGRVLRLIRAAKGIRTLLFALMMSMPALFNIGLLLFLVMFIYAIFGWDNLLSPIMASSPEECDLHFVNTGTNTRGNCGSPSMGIAFFVSYIIISFLIVVNMYIAIILENFSVATEESTEPLSEDDFEMFYEVWEKFDSEATQFIEFSMLSIFADNLSEPLRIAKPNRIKLISMDLPMVSGDRIHCLDILFAFTKRVLGESGEMDALKQQMEEKFMMTNPSKISHEPITSTLRRKLEEVSAIIIQRCYRRHLVRRQMKQASYLYRQINYETVVDVENAPETEGLIASMMQHYGLVAVEIAQTTEDTLLSSPPSYDSVTRAASDLSDVVGSISRDSEFGEPGENYEETFL</sequence>
<keyword evidence="9" id="KW-0739">Sodium transport</keyword>
<comment type="function">
    <text evidence="9">Mediates the voltage-dependent sodium ion permeability of excitable membranes. Assuming opened or closed conformations in response to the voltage difference across the membrane, the protein forms a sodium-selective channel through which Na(+) ions may pass in accordance with their electrochemical gradient.</text>
</comment>
<keyword evidence="8" id="KW-1015">Disulfide bond</keyword>
<feature type="transmembrane region" description="Helical" evidence="9">
    <location>
        <begin position="393"/>
        <end position="412"/>
    </location>
</feature>
<feature type="transmembrane region" description="Helical" evidence="9">
    <location>
        <begin position="120"/>
        <end position="140"/>
    </location>
</feature>
<evidence type="ECO:0000256" key="8">
    <source>
        <dbReference type="ARBA" id="ARBA00023157"/>
    </source>
</evidence>
<feature type="transmembrane region" description="Helical" evidence="9">
    <location>
        <begin position="95"/>
        <end position="113"/>
    </location>
</feature>
<keyword evidence="4" id="KW-0677">Repeat</keyword>
<dbReference type="Gene3D" id="1.10.238.10">
    <property type="entry name" value="EF-hand"/>
    <property type="match status" value="1"/>
</dbReference>
<proteinExistence type="inferred from homology"/>
<keyword evidence="9" id="KW-0813">Transport</keyword>
<dbReference type="InterPro" id="IPR044564">
    <property type="entry name" value="Na_chnl_inactivation_gate"/>
</dbReference>
<dbReference type="STRING" id="8167.A0A484CU82"/>
<dbReference type="Gene3D" id="1.20.5.1190">
    <property type="entry name" value="iswi atpase"/>
    <property type="match status" value="1"/>
</dbReference>
<accession>A0A484CU82</accession>
<dbReference type="InterPro" id="IPR000048">
    <property type="entry name" value="IQ_motif_EF-hand-BS"/>
</dbReference>
<evidence type="ECO:0000313" key="14">
    <source>
        <dbReference type="Proteomes" id="UP000295070"/>
    </source>
</evidence>
<dbReference type="InterPro" id="IPR005821">
    <property type="entry name" value="Ion_trans_dom"/>
</dbReference>
<gene>
    <name evidence="13" type="ORF">EPR50_G00129800</name>
</gene>
<evidence type="ECO:0000256" key="5">
    <source>
        <dbReference type="ARBA" id="ARBA00022843"/>
    </source>
</evidence>
<organism evidence="13 14">
    <name type="scientific">Perca flavescens</name>
    <name type="common">American yellow perch</name>
    <name type="synonym">Morone flavescens</name>
    <dbReference type="NCBI Taxonomy" id="8167"/>
    <lineage>
        <taxon>Eukaryota</taxon>
        <taxon>Metazoa</taxon>
        <taxon>Chordata</taxon>
        <taxon>Craniata</taxon>
        <taxon>Vertebrata</taxon>
        <taxon>Euteleostomi</taxon>
        <taxon>Actinopterygii</taxon>
        <taxon>Neopterygii</taxon>
        <taxon>Teleostei</taxon>
        <taxon>Neoteleostei</taxon>
        <taxon>Acanthomorphata</taxon>
        <taxon>Eupercaria</taxon>
        <taxon>Perciformes</taxon>
        <taxon>Percoidei</taxon>
        <taxon>Percidae</taxon>
        <taxon>Percinae</taxon>
        <taxon>Perca</taxon>
    </lineage>
</organism>
<dbReference type="InterPro" id="IPR001696">
    <property type="entry name" value="Na_channel_asu"/>
</dbReference>
<dbReference type="FunFam" id="1.20.120.350:FF:000004">
    <property type="entry name" value="Sodium channel protein"/>
    <property type="match status" value="1"/>
</dbReference>
<dbReference type="GO" id="GO:0019228">
    <property type="term" value="P:neuronal action potential"/>
    <property type="evidence" value="ECO:0007669"/>
    <property type="project" value="TreeGrafter"/>
</dbReference>
<keyword evidence="9" id="KW-0406">Ion transport</keyword>
<feature type="transmembrane region" description="Helical" evidence="9">
    <location>
        <begin position="445"/>
        <end position="474"/>
    </location>
</feature>
<dbReference type="SMART" id="SM00015">
    <property type="entry name" value="IQ"/>
    <property type="match status" value="1"/>
</dbReference>
<keyword evidence="6 9" id="KW-1133">Transmembrane helix</keyword>
<feature type="domain" description="SCN5A-like C-terminal IQ motif" evidence="12">
    <location>
        <begin position="658"/>
        <end position="689"/>
    </location>
</feature>
<dbReference type="Proteomes" id="UP000295070">
    <property type="component" value="Chromosome 12"/>
</dbReference>
<dbReference type="SUPFAM" id="SSF81324">
    <property type="entry name" value="Voltage-gated potassium channels"/>
    <property type="match status" value="2"/>
</dbReference>
<evidence type="ECO:0000256" key="7">
    <source>
        <dbReference type="ARBA" id="ARBA00023136"/>
    </source>
</evidence>
<dbReference type="CDD" id="cd23767">
    <property type="entry name" value="IQCD"/>
    <property type="match status" value="1"/>
</dbReference>
<reference evidence="13 14" key="1">
    <citation type="submission" date="2019-01" db="EMBL/GenBank/DDBJ databases">
        <title>A chromosome-scale genome assembly of the yellow perch, Perca flavescens.</title>
        <authorList>
            <person name="Feron R."/>
            <person name="Morvezen R."/>
            <person name="Bestin A."/>
            <person name="Haffray P."/>
            <person name="Klopp C."/>
            <person name="Zahm M."/>
            <person name="Cabau C."/>
            <person name="Roques C."/>
            <person name="Donnadieu C."/>
            <person name="Bouchez O."/>
            <person name="Christie M."/>
            <person name="Larson W."/>
            <person name="Guiguen Y."/>
        </authorList>
    </citation>
    <scope>NUCLEOTIDE SEQUENCE [LARGE SCALE GENOMIC DNA]</scope>
    <source>
        <strain evidence="13">YP-PL-M2</strain>
        <tissue evidence="13">Blood</tissue>
    </source>
</reference>
<keyword evidence="3 9" id="KW-0812">Transmembrane</keyword>
<keyword evidence="2" id="KW-1003">Cell membrane</keyword>
<feature type="transmembrane region" description="Helical" evidence="9">
    <location>
        <begin position="359"/>
        <end position="381"/>
    </location>
</feature>
<comment type="caution">
    <text evidence="9">Lacks conserved residue(s) required for the propagation of feature annotation.</text>
</comment>
<comment type="subcellular location">
    <subcellularLocation>
        <location evidence="1 9">Cell membrane</location>
        <topology evidence="1 9">Multi-pass membrane protein</topology>
    </subcellularLocation>
</comment>
<feature type="domain" description="Ion transport" evidence="10">
    <location>
        <begin position="328"/>
        <end position="477"/>
    </location>
</feature>
<dbReference type="Gene3D" id="1.20.120.350">
    <property type="entry name" value="Voltage-gated potassium channels. Chain C"/>
    <property type="match status" value="1"/>
</dbReference>
<evidence type="ECO:0000256" key="4">
    <source>
        <dbReference type="ARBA" id="ARBA00022737"/>
    </source>
</evidence>
<feature type="transmembrane region" description="Helical" evidence="9">
    <location>
        <begin position="235"/>
        <end position="258"/>
    </location>
</feature>
<feature type="transmembrane region" description="Helical" evidence="9">
    <location>
        <begin position="55"/>
        <end position="75"/>
    </location>
</feature>
<dbReference type="Pfam" id="PF24609">
    <property type="entry name" value="IQ_SCN5A_C"/>
    <property type="match status" value="1"/>
</dbReference>
<keyword evidence="9" id="KW-0407">Ion channel</keyword>
<dbReference type="EMBL" id="SCKG01000012">
    <property type="protein sequence ID" value="TDH06195.1"/>
    <property type="molecule type" value="Genomic_DNA"/>
</dbReference>
<evidence type="ECO:0000256" key="6">
    <source>
        <dbReference type="ARBA" id="ARBA00022989"/>
    </source>
</evidence>
<keyword evidence="9" id="KW-0851">Voltage-gated channel</keyword>
<evidence type="ECO:0000259" key="11">
    <source>
        <dbReference type="Pfam" id="PF06512"/>
    </source>
</evidence>
<feature type="transmembrane region" description="Helical" evidence="9">
    <location>
        <begin position="513"/>
        <end position="536"/>
    </location>
</feature>
<dbReference type="GO" id="GO:0005248">
    <property type="term" value="F:voltage-gated sodium channel activity"/>
    <property type="evidence" value="ECO:0007669"/>
    <property type="project" value="InterPro"/>
</dbReference>
<dbReference type="GO" id="GO:0086010">
    <property type="term" value="P:membrane depolarization during action potential"/>
    <property type="evidence" value="ECO:0007669"/>
    <property type="project" value="TreeGrafter"/>
</dbReference>
<dbReference type="PANTHER" id="PTHR10037">
    <property type="entry name" value="VOLTAGE-GATED CATION CHANNEL CALCIUM AND SODIUM"/>
    <property type="match status" value="1"/>
</dbReference>
<keyword evidence="7 9" id="KW-0472">Membrane</keyword>
<dbReference type="InterPro" id="IPR058542">
    <property type="entry name" value="IQ_SCN5A_C"/>
</dbReference>
<comment type="caution">
    <text evidence="13">The sequence shown here is derived from an EMBL/GenBank/DDBJ whole genome shotgun (WGS) entry which is preliminary data.</text>
</comment>
<feature type="transmembrane region" description="Helical" evidence="9">
    <location>
        <begin position="146"/>
        <end position="166"/>
    </location>
</feature>
<protein>
    <recommendedName>
        <fullName evidence="9">Sodium channel protein</fullName>
    </recommendedName>
</protein>
<feature type="domain" description="Ion transport" evidence="10">
    <location>
        <begin position="54"/>
        <end position="129"/>
    </location>
</feature>
<keyword evidence="9" id="KW-0894">Sodium channel</keyword>
<feature type="domain" description="Ion transport" evidence="10">
    <location>
        <begin position="131"/>
        <end position="267"/>
    </location>
</feature>
<dbReference type="AlphaFoldDB" id="A0A484CU82"/>
<dbReference type="PANTHER" id="PTHR10037:SF292">
    <property type="entry name" value="SODIUM CHANNEL PROTEIN"/>
    <property type="match status" value="1"/>
</dbReference>
<keyword evidence="9" id="KW-0915">Sodium</keyword>
<dbReference type="InterPro" id="IPR043203">
    <property type="entry name" value="VGCC_Ca_Na"/>
</dbReference>
<dbReference type="Pfam" id="PF00520">
    <property type="entry name" value="Ion_trans"/>
    <property type="match status" value="3"/>
</dbReference>
<comment type="similarity">
    <text evidence="9">Belongs to the sodium channel (TC 1.A.1.10) family.</text>
</comment>
<evidence type="ECO:0000256" key="9">
    <source>
        <dbReference type="RuleBase" id="RU361132"/>
    </source>
</evidence>
<dbReference type="InterPro" id="IPR010526">
    <property type="entry name" value="Na_trans_assoc_dom"/>
</dbReference>
<dbReference type="PRINTS" id="PR00170">
    <property type="entry name" value="NACHANNEL"/>
</dbReference>
<dbReference type="FunFam" id="1.10.238.10:FF:000002">
    <property type="entry name" value="Sodium channel protein"/>
    <property type="match status" value="1"/>
</dbReference>
<feature type="transmembrane region" description="Helical" evidence="9">
    <location>
        <begin position="329"/>
        <end position="347"/>
    </location>
</feature>
<evidence type="ECO:0000256" key="2">
    <source>
        <dbReference type="ARBA" id="ARBA00022475"/>
    </source>
</evidence>
<evidence type="ECO:0000256" key="1">
    <source>
        <dbReference type="ARBA" id="ARBA00004651"/>
    </source>
</evidence>
<dbReference type="PROSITE" id="PS50096">
    <property type="entry name" value="IQ"/>
    <property type="match status" value="1"/>
</dbReference>
<dbReference type="Pfam" id="PF06512">
    <property type="entry name" value="Na_trans_assoc"/>
    <property type="match status" value="1"/>
</dbReference>
<keyword evidence="14" id="KW-1185">Reference proteome</keyword>
<dbReference type="Gene3D" id="1.10.287.70">
    <property type="match status" value="2"/>
</dbReference>
<evidence type="ECO:0000259" key="12">
    <source>
        <dbReference type="Pfam" id="PF24609"/>
    </source>
</evidence>
<evidence type="ECO:0000313" key="13">
    <source>
        <dbReference type="EMBL" id="TDH06195.1"/>
    </source>
</evidence>
<dbReference type="FunFam" id="1.20.5.1190:FF:000001">
    <property type="entry name" value="Sodium channel protein"/>
    <property type="match status" value="1"/>
</dbReference>
<dbReference type="GO" id="GO:0001518">
    <property type="term" value="C:voltage-gated sodium channel complex"/>
    <property type="evidence" value="ECO:0007669"/>
    <property type="project" value="UniProtKB-UniRule"/>
</dbReference>
<feature type="domain" description="Sodium ion transport-associated" evidence="11">
    <location>
        <begin position="3"/>
        <end position="50"/>
    </location>
</feature>
<name>A0A484CU82_PERFV</name>
<dbReference type="InterPro" id="IPR027359">
    <property type="entry name" value="Volt_channel_dom_sf"/>
</dbReference>
<evidence type="ECO:0000259" key="10">
    <source>
        <dbReference type="Pfam" id="PF00520"/>
    </source>
</evidence>
<keyword evidence="5" id="KW-0832">Ubl conjugation</keyword>